<organism evidence="11 12">
    <name type="scientific">Starmerella bacillaris</name>
    <name type="common">Yeast</name>
    <name type="synonym">Candida zemplinina</name>
    <dbReference type="NCBI Taxonomy" id="1247836"/>
    <lineage>
        <taxon>Eukaryota</taxon>
        <taxon>Fungi</taxon>
        <taxon>Dikarya</taxon>
        <taxon>Ascomycota</taxon>
        <taxon>Saccharomycotina</taxon>
        <taxon>Dipodascomycetes</taxon>
        <taxon>Dipodascales</taxon>
        <taxon>Trichomonascaceae</taxon>
        <taxon>Starmerella</taxon>
    </lineage>
</organism>
<feature type="region of interest" description="Disordered" evidence="10">
    <location>
        <begin position="113"/>
        <end position="159"/>
    </location>
</feature>
<evidence type="ECO:0000256" key="9">
    <source>
        <dbReference type="RuleBase" id="RU364151"/>
    </source>
</evidence>
<gene>
    <name evidence="9" type="primary">MED19</name>
    <name evidence="11" type="ORF">DASB73_039370</name>
</gene>
<dbReference type="GO" id="GO:0006357">
    <property type="term" value="P:regulation of transcription by RNA polymerase II"/>
    <property type="evidence" value="ECO:0007669"/>
    <property type="project" value="InterPro"/>
</dbReference>
<evidence type="ECO:0000256" key="6">
    <source>
        <dbReference type="ARBA" id="ARBA00023163"/>
    </source>
</evidence>
<dbReference type="Pfam" id="PF08633">
    <property type="entry name" value="Rox3"/>
    <property type="match status" value="1"/>
</dbReference>
<keyword evidence="7 9" id="KW-0539">Nucleus</keyword>
<evidence type="ECO:0000256" key="2">
    <source>
        <dbReference type="ARBA" id="ARBA00009259"/>
    </source>
</evidence>
<dbReference type="PANTHER" id="PTHR28270:SF1">
    <property type="entry name" value="MEDIATOR OF RNA POLYMERASE II TRANSCRIPTION SUBUNIT 19"/>
    <property type="match status" value="1"/>
</dbReference>
<sequence>MEGSSKIYLPPTRCEVSRPSANVSLVDLYGLRNFANSVARQDPTTGAKRKLRKSYKNHIGDLPGRHPIPNSDESKWNLTPAAFQPASASDSLRSLDIPDSMIEHLKIIPGPLPNFDTSLLAAPSPPSTESKSSFNDEKRDKRKRREGSIGPVPDKRRKT</sequence>
<proteinExistence type="inferred from homology"/>
<feature type="region of interest" description="Disordered" evidence="10">
    <location>
        <begin position="57"/>
        <end position="77"/>
    </location>
</feature>
<dbReference type="EMBL" id="BTGC01000008">
    <property type="protein sequence ID" value="GMM52974.1"/>
    <property type="molecule type" value="Genomic_DNA"/>
</dbReference>
<comment type="subunit">
    <text evidence="9">Component of the Mediator complex.</text>
</comment>
<evidence type="ECO:0000313" key="11">
    <source>
        <dbReference type="EMBL" id="GMM52974.1"/>
    </source>
</evidence>
<comment type="similarity">
    <text evidence="2 9">Belongs to the Mediator complex subunit 19 family.</text>
</comment>
<comment type="caution">
    <text evidence="11">The sequence shown here is derived from an EMBL/GenBank/DDBJ whole genome shotgun (WGS) entry which is preliminary data.</text>
</comment>
<evidence type="ECO:0000256" key="10">
    <source>
        <dbReference type="SAM" id="MobiDB-lite"/>
    </source>
</evidence>
<accession>A0AAV5RN77</accession>
<protein>
    <recommendedName>
        <fullName evidence="3 9">Mediator of RNA polymerase II transcription subunit 19</fullName>
    </recommendedName>
    <alternativeName>
        <fullName evidence="8 9">Mediator complex subunit 19</fullName>
    </alternativeName>
</protein>
<evidence type="ECO:0000256" key="4">
    <source>
        <dbReference type="ARBA" id="ARBA00023015"/>
    </source>
</evidence>
<keyword evidence="4 9" id="KW-0805">Transcription regulation</keyword>
<evidence type="ECO:0000256" key="8">
    <source>
        <dbReference type="ARBA" id="ARBA00032018"/>
    </source>
</evidence>
<evidence type="ECO:0000256" key="3">
    <source>
        <dbReference type="ARBA" id="ARBA00019615"/>
    </source>
</evidence>
<comment type="subcellular location">
    <subcellularLocation>
        <location evidence="1 9">Nucleus</location>
    </subcellularLocation>
</comment>
<dbReference type="GO" id="GO:0070847">
    <property type="term" value="C:core mediator complex"/>
    <property type="evidence" value="ECO:0007669"/>
    <property type="project" value="TreeGrafter"/>
</dbReference>
<dbReference type="InterPro" id="IPR013942">
    <property type="entry name" value="Mediator_Med19_fun"/>
</dbReference>
<reference evidence="11 12" key="1">
    <citation type="journal article" date="2023" name="Elife">
        <title>Identification of key yeast species and microbe-microbe interactions impacting larval growth of Drosophila in the wild.</title>
        <authorList>
            <person name="Mure A."/>
            <person name="Sugiura Y."/>
            <person name="Maeda R."/>
            <person name="Honda K."/>
            <person name="Sakurai N."/>
            <person name="Takahashi Y."/>
            <person name="Watada M."/>
            <person name="Katoh T."/>
            <person name="Gotoh A."/>
            <person name="Gotoh Y."/>
            <person name="Taniguchi I."/>
            <person name="Nakamura K."/>
            <person name="Hayashi T."/>
            <person name="Katayama T."/>
            <person name="Uemura T."/>
            <person name="Hattori Y."/>
        </authorList>
    </citation>
    <scope>NUCLEOTIDE SEQUENCE [LARGE SCALE GENOMIC DNA]</scope>
    <source>
        <strain evidence="11 12">SB-73</strain>
    </source>
</reference>
<comment type="function">
    <text evidence="9">Component of the Mediator complex, a coactivator involved in the regulated transcription of nearly all RNA polymerase II-dependent genes. Mediator functions as a bridge to convey information from gene-specific regulatory proteins to the basal RNA polymerase II transcription machinery. Mediator is recruited to promoters by direct interactions with regulatory proteins and serves as a scaffold for the assembly of a functional preinitiation complex with RNA polymerase II and the general transcription factors.</text>
</comment>
<evidence type="ECO:0000256" key="7">
    <source>
        <dbReference type="ARBA" id="ARBA00023242"/>
    </source>
</evidence>
<dbReference type="AlphaFoldDB" id="A0AAV5RN77"/>
<dbReference type="GO" id="GO:0016592">
    <property type="term" value="C:mediator complex"/>
    <property type="evidence" value="ECO:0007669"/>
    <property type="project" value="InterPro"/>
</dbReference>
<name>A0AAV5RN77_STABA</name>
<keyword evidence="5 9" id="KW-0010">Activator</keyword>
<evidence type="ECO:0000256" key="5">
    <source>
        <dbReference type="ARBA" id="ARBA00023159"/>
    </source>
</evidence>
<dbReference type="Proteomes" id="UP001362899">
    <property type="component" value="Unassembled WGS sequence"/>
</dbReference>
<dbReference type="GO" id="GO:0003712">
    <property type="term" value="F:transcription coregulator activity"/>
    <property type="evidence" value="ECO:0007669"/>
    <property type="project" value="InterPro"/>
</dbReference>
<evidence type="ECO:0000256" key="1">
    <source>
        <dbReference type="ARBA" id="ARBA00004123"/>
    </source>
</evidence>
<keyword evidence="12" id="KW-1185">Reference proteome</keyword>
<keyword evidence="6 9" id="KW-0804">Transcription</keyword>
<dbReference type="PANTHER" id="PTHR28270">
    <property type="entry name" value="MEDIATOR OF RNA POLYMERASE II TRANSCRIPTION SUBUNIT 19"/>
    <property type="match status" value="1"/>
</dbReference>
<evidence type="ECO:0000313" key="12">
    <source>
        <dbReference type="Proteomes" id="UP001362899"/>
    </source>
</evidence>